<comment type="caution">
    <text evidence="1">The sequence shown here is derived from an EMBL/GenBank/DDBJ whole genome shotgun (WGS) entry which is preliminary data.</text>
</comment>
<name>A0ACB8VB31_9TELE</name>
<organism evidence="1 2">
    <name type="scientific">Scortum barcoo</name>
    <name type="common">barcoo grunter</name>
    <dbReference type="NCBI Taxonomy" id="214431"/>
    <lineage>
        <taxon>Eukaryota</taxon>
        <taxon>Metazoa</taxon>
        <taxon>Chordata</taxon>
        <taxon>Craniata</taxon>
        <taxon>Vertebrata</taxon>
        <taxon>Euteleostomi</taxon>
        <taxon>Actinopterygii</taxon>
        <taxon>Neopterygii</taxon>
        <taxon>Teleostei</taxon>
        <taxon>Neoteleostei</taxon>
        <taxon>Acanthomorphata</taxon>
        <taxon>Eupercaria</taxon>
        <taxon>Centrarchiformes</taxon>
        <taxon>Terapontoidei</taxon>
        <taxon>Terapontidae</taxon>
        <taxon>Scortum</taxon>
    </lineage>
</organism>
<reference evidence="1" key="1">
    <citation type="submission" date="2022-04" db="EMBL/GenBank/DDBJ databases">
        <title>Jade perch genome.</title>
        <authorList>
            <person name="Chao B."/>
        </authorList>
    </citation>
    <scope>NUCLEOTIDE SEQUENCE</scope>
    <source>
        <strain evidence="1">CB-2022</strain>
    </source>
</reference>
<proteinExistence type="predicted"/>
<dbReference type="Proteomes" id="UP000831701">
    <property type="component" value="Chromosome 24"/>
</dbReference>
<keyword evidence="2" id="KW-1185">Reference proteome</keyword>
<dbReference type="EMBL" id="CM041554">
    <property type="protein sequence ID" value="KAI3352087.1"/>
    <property type="molecule type" value="Genomic_DNA"/>
</dbReference>
<sequence>MAAELGSYKQAHTMPCHNYYYSNHIAPALHGPSCRWKPGFQLATVNYICGRVGHAMRKRNTNYHLCVPVRKRVAIAIWKLATGSDLYRTISHLFGVGLSTMRLICVQDFCNAVIMVLLPDMMFGGLSRILGFELWCQQNDLQIDARKPKELVMDFHRRKHFHDIGLPVNIQGKDTEMVKPYSLSFNTIVPYQPIMGSTAPSVTGS</sequence>
<gene>
    <name evidence="1" type="ORF">L3Q82_020913</name>
</gene>
<accession>A0ACB8VB31</accession>
<evidence type="ECO:0000313" key="2">
    <source>
        <dbReference type="Proteomes" id="UP000831701"/>
    </source>
</evidence>
<protein>
    <submittedName>
        <fullName evidence="1">Uncharacterized protein</fullName>
    </submittedName>
</protein>
<evidence type="ECO:0000313" key="1">
    <source>
        <dbReference type="EMBL" id="KAI3352087.1"/>
    </source>
</evidence>